<keyword evidence="3" id="KW-1185">Reference proteome</keyword>
<feature type="compositionally biased region" description="Basic and acidic residues" evidence="1">
    <location>
        <begin position="10"/>
        <end position="22"/>
    </location>
</feature>
<evidence type="ECO:0000256" key="1">
    <source>
        <dbReference type="SAM" id="MobiDB-lite"/>
    </source>
</evidence>
<proteinExistence type="predicted"/>
<comment type="caution">
    <text evidence="2">The sequence shown here is derived from an EMBL/GenBank/DDBJ whole genome shotgun (WGS) entry which is preliminary data.</text>
</comment>
<dbReference type="Proteomes" id="UP001066276">
    <property type="component" value="Chromosome 4_1"/>
</dbReference>
<organism evidence="2 3">
    <name type="scientific">Pleurodeles waltl</name>
    <name type="common">Iberian ribbed newt</name>
    <dbReference type="NCBI Taxonomy" id="8319"/>
    <lineage>
        <taxon>Eukaryota</taxon>
        <taxon>Metazoa</taxon>
        <taxon>Chordata</taxon>
        <taxon>Craniata</taxon>
        <taxon>Vertebrata</taxon>
        <taxon>Euteleostomi</taxon>
        <taxon>Amphibia</taxon>
        <taxon>Batrachia</taxon>
        <taxon>Caudata</taxon>
        <taxon>Salamandroidea</taxon>
        <taxon>Salamandridae</taxon>
        <taxon>Pleurodelinae</taxon>
        <taxon>Pleurodeles</taxon>
    </lineage>
</organism>
<gene>
    <name evidence="2" type="ORF">NDU88_005667</name>
</gene>
<name>A0AAV7TB43_PLEWA</name>
<reference evidence="2" key="1">
    <citation type="journal article" date="2022" name="bioRxiv">
        <title>Sequencing and chromosome-scale assembly of the giantPleurodeles waltlgenome.</title>
        <authorList>
            <person name="Brown T."/>
            <person name="Elewa A."/>
            <person name="Iarovenko S."/>
            <person name="Subramanian E."/>
            <person name="Araus A.J."/>
            <person name="Petzold A."/>
            <person name="Susuki M."/>
            <person name="Suzuki K.-i.T."/>
            <person name="Hayashi T."/>
            <person name="Toyoda A."/>
            <person name="Oliveira C."/>
            <person name="Osipova E."/>
            <person name="Leigh N.D."/>
            <person name="Simon A."/>
            <person name="Yun M.H."/>
        </authorList>
    </citation>
    <scope>NUCLEOTIDE SEQUENCE</scope>
    <source>
        <strain evidence="2">20211129_DDA</strain>
        <tissue evidence="2">Liver</tissue>
    </source>
</reference>
<accession>A0AAV7TB43</accession>
<evidence type="ECO:0000313" key="3">
    <source>
        <dbReference type="Proteomes" id="UP001066276"/>
    </source>
</evidence>
<dbReference type="EMBL" id="JANPWB010000007">
    <property type="protein sequence ID" value="KAJ1173842.1"/>
    <property type="molecule type" value="Genomic_DNA"/>
</dbReference>
<protein>
    <submittedName>
        <fullName evidence="2">Uncharacterized protein</fullName>
    </submittedName>
</protein>
<evidence type="ECO:0000313" key="2">
    <source>
        <dbReference type="EMBL" id="KAJ1173842.1"/>
    </source>
</evidence>
<dbReference type="AlphaFoldDB" id="A0AAV7TB43"/>
<sequence>MGRTAVVRDALTEAREGAREEGKKEVKVSVGRWKREGVGGCDGRKGELFYQKVAVWLLQESAAAPCGDARSEIAGLQKREAADADGWTAQPD</sequence>
<feature type="region of interest" description="Disordered" evidence="1">
    <location>
        <begin position="1"/>
        <end position="22"/>
    </location>
</feature>